<name>A0AAU9UPE0_EUPED</name>
<dbReference type="AlphaFoldDB" id="A0AAU9UPE0"/>
<dbReference type="EMBL" id="CAKOGL010000023">
    <property type="protein sequence ID" value="CAH2101260.1"/>
    <property type="molecule type" value="Genomic_DNA"/>
</dbReference>
<accession>A0AAU9UPE0</accession>
<gene>
    <name evidence="1" type="ORF">EEDITHA_LOCUS16033</name>
</gene>
<keyword evidence="2" id="KW-1185">Reference proteome</keyword>
<dbReference type="Proteomes" id="UP001153954">
    <property type="component" value="Unassembled WGS sequence"/>
</dbReference>
<reference evidence="1" key="1">
    <citation type="submission" date="2022-03" db="EMBL/GenBank/DDBJ databases">
        <authorList>
            <person name="Tunstrom K."/>
        </authorList>
    </citation>
    <scope>NUCLEOTIDE SEQUENCE</scope>
</reference>
<sequence length="202" mass="23544">MYEIQSIIRQWTVPQLVTGHSIVCHSCWMLAFHNSTVHEQSTSIIVVIDDNKYRMVYDKFVAEGQLGGEGEIIEIDECNSAQNMSNTSLSSLSSDEERRRKRTYHNRENLFNKYNDCEFMERFCFSKAAVIEILSRIQYNISPQTHRSKSIDAMTQLLEGDSFEVDYHVQTIHKLKPMKRVDAKAMTIRKWQRKVKSISAIN</sequence>
<proteinExistence type="predicted"/>
<protein>
    <submittedName>
        <fullName evidence="1">Uncharacterized protein</fullName>
    </submittedName>
</protein>
<evidence type="ECO:0000313" key="2">
    <source>
        <dbReference type="Proteomes" id="UP001153954"/>
    </source>
</evidence>
<organism evidence="1 2">
    <name type="scientific">Euphydryas editha</name>
    <name type="common">Edith's checkerspot</name>
    <dbReference type="NCBI Taxonomy" id="104508"/>
    <lineage>
        <taxon>Eukaryota</taxon>
        <taxon>Metazoa</taxon>
        <taxon>Ecdysozoa</taxon>
        <taxon>Arthropoda</taxon>
        <taxon>Hexapoda</taxon>
        <taxon>Insecta</taxon>
        <taxon>Pterygota</taxon>
        <taxon>Neoptera</taxon>
        <taxon>Endopterygota</taxon>
        <taxon>Lepidoptera</taxon>
        <taxon>Glossata</taxon>
        <taxon>Ditrysia</taxon>
        <taxon>Papilionoidea</taxon>
        <taxon>Nymphalidae</taxon>
        <taxon>Nymphalinae</taxon>
        <taxon>Euphydryas</taxon>
    </lineage>
</organism>
<comment type="caution">
    <text evidence="1">The sequence shown here is derived from an EMBL/GenBank/DDBJ whole genome shotgun (WGS) entry which is preliminary data.</text>
</comment>
<evidence type="ECO:0000313" key="1">
    <source>
        <dbReference type="EMBL" id="CAH2101260.1"/>
    </source>
</evidence>